<evidence type="ECO:0000256" key="1">
    <source>
        <dbReference type="SAM" id="Phobius"/>
    </source>
</evidence>
<dbReference type="AlphaFoldDB" id="A0A975DAS1"/>
<dbReference type="PANTHER" id="PTHR40940">
    <property type="entry name" value="PROTEIN BATD-RELATED"/>
    <property type="match status" value="1"/>
</dbReference>
<dbReference type="EMBL" id="CP072110">
    <property type="protein sequence ID" value="QTH63696.1"/>
    <property type="molecule type" value="Genomic_DNA"/>
</dbReference>
<feature type="signal peptide" evidence="2">
    <location>
        <begin position="1"/>
        <end position="24"/>
    </location>
</feature>
<reference evidence="4" key="1">
    <citation type="submission" date="2021-03" db="EMBL/GenBank/DDBJ databases">
        <title>Description of Psychrosphaera ytuae sp. nov. isolated from deep sea sediment of South China Sea.</title>
        <authorList>
            <person name="Zhang J."/>
            <person name="Xu X.-D."/>
        </authorList>
    </citation>
    <scope>NUCLEOTIDE SEQUENCE</scope>
    <source>
        <strain evidence="4">MTZ26</strain>
    </source>
</reference>
<accession>A0A975DAS1</accession>
<feature type="chain" id="PRO_5037079731" evidence="2">
    <location>
        <begin position="25"/>
        <end position="588"/>
    </location>
</feature>
<name>A0A975DAS1_9GAMM</name>
<organism evidence="4 5">
    <name type="scientific">Psychrosphaera ytuae</name>
    <dbReference type="NCBI Taxonomy" id="2820710"/>
    <lineage>
        <taxon>Bacteria</taxon>
        <taxon>Pseudomonadati</taxon>
        <taxon>Pseudomonadota</taxon>
        <taxon>Gammaproteobacteria</taxon>
        <taxon>Alteromonadales</taxon>
        <taxon>Pseudoalteromonadaceae</taxon>
        <taxon>Psychrosphaera</taxon>
    </lineage>
</organism>
<dbReference type="PANTHER" id="PTHR40940:SF1">
    <property type="entry name" value="PROTEIN BATD"/>
    <property type="match status" value="1"/>
</dbReference>
<feature type="domain" description="DUF7939" evidence="3">
    <location>
        <begin position="486"/>
        <end position="570"/>
    </location>
</feature>
<proteinExistence type="predicted"/>
<protein>
    <submittedName>
        <fullName evidence="4">Protein BatD</fullName>
    </submittedName>
</protein>
<dbReference type="Pfam" id="PF13584">
    <property type="entry name" value="BatD"/>
    <property type="match status" value="2"/>
</dbReference>
<evidence type="ECO:0000313" key="4">
    <source>
        <dbReference type="EMBL" id="QTH63696.1"/>
    </source>
</evidence>
<dbReference type="Proteomes" id="UP000682739">
    <property type="component" value="Chromosome"/>
</dbReference>
<keyword evidence="1" id="KW-1133">Transmembrane helix</keyword>
<evidence type="ECO:0000313" key="5">
    <source>
        <dbReference type="Proteomes" id="UP000682739"/>
    </source>
</evidence>
<keyword evidence="1" id="KW-0472">Membrane</keyword>
<dbReference type="InterPro" id="IPR025738">
    <property type="entry name" value="BatD"/>
</dbReference>
<sequence length="588" mass="65123">MVSNIKSLVFSVFVVFLISFNATADLTSLQASIDRNPVMEREPFVLKIEANDSINTNDLDLSPLQNGPFTVGRTATGSQTQIINGSMTRTTTWSVVLVAKQAGEFTIPSFQLNGVKSQPIKVTVVKPSNTGLQRNESIFIDNTLSPQKVYVQQSIKLTTKLYVSPQVELQSGRLSEPTLQGAIIKQHGKDKDSTEIVNGIRYRVIERVYTITPQASGQFTIESPEFNGDVTSRNSRRSSFSSFIQSKPVSAYGENFAIDVLPIPADYVGAWLPSDLVQLNEEWTPTQNTVEVGEPITRTYTLTALNVSEEQLPEIKSEYPSEFSVYPDKSETHSVIRDNALVSQRVSSEAIVANRPGTYTLPAVKLSWFNTKIRRIETATLPERVIKVTPSANAAIPVPPPVGVEAESDESSSVATPQDQTECNCDAVGISTSVNNYWLWLGLTVVGWLGAICFAILYLFEKRKHHQSRFSTGVNYSQGSTQNFDLASLKRACLAHQPEQAYQLLKAWAAIHKPECRHMRDFENSVHEDLKQQIRLLAKARFGHQQNDTGLSQPVWRGEALWQAIEAENKGANEQTAAHSNLPPLNPS</sequence>
<evidence type="ECO:0000259" key="3">
    <source>
        <dbReference type="Pfam" id="PF25607"/>
    </source>
</evidence>
<keyword evidence="2" id="KW-0732">Signal</keyword>
<feature type="transmembrane region" description="Helical" evidence="1">
    <location>
        <begin position="437"/>
        <end position="460"/>
    </location>
</feature>
<dbReference type="RefSeq" id="WP_208831751.1">
    <property type="nucleotide sequence ID" value="NZ_CP072110.1"/>
</dbReference>
<dbReference type="KEGG" id="psym:J1N51_13390"/>
<evidence type="ECO:0000256" key="2">
    <source>
        <dbReference type="SAM" id="SignalP"/>
    </source>
</evidence>
<keyword evidence="1" id="KW-0812">Transmembrane</keyword>
<keyword evidence="5" id="KW-1185">Reference proteome</keyword>
<dbReference type="Pfam" id="PF25607">
    <property type="entry name" value="DUF7939"/>
    <property type="match status" value="1"/>
</dbReference>
<dbReference type="InterPro" id="IPR057699">
    <property type="entry name" value="DUF7939"/>
</dbReference>
<gene>
    <name evidence="4" type="ORF">J1N51_13390</name>
</gene>